<protein>
    <submittedName>
        <fullName evidence="1">Uncharacterized protein</fullName>
    </submittedName>
</protein>
<proteinExistence type="predicted"/>
<organism evidence="1 2">
    <name type="scientific">Rhizophagus irregularis</name>
    <dbReference type="NCBI Taxonomy" id="588596"/>
    <lineage>
        <taxon>Eukaryota</taxon>
        <taxon>Fungi</taxon>
        <taxon>Fungi incertae sedis</taxon>
        <taxon>Mucoromycota</taxon>
        <taxon>Glomeromycotina</taxon>
        <taxon>Glomeromycetes</taxon>
        <taxon>Glomerales</taxon>
        <taxon>Glomeraceae</taxon>
        <taxon>Rhizophagus</taxon>
    </lineage>
</organism>
<gene>
    <name evidence="1" type="ORF">RhiirA4_539425</name>
</gene>
<accession>A0A2I1G3L0</accession>
<sequence length="139" mass="15852">MQNAAGLINEVMGTITDILYKEKPEYTSLPAVILVLFDSIIGNIEGIPVVLIVPIRRKTGSCSRLQFPLSLAWATAHKSKKEFAVGLSFVAIFRVRSLDYILFKHFSFNRLERIKNCKKLKERIAEEAIKIFSFLVFIF</sequence>
<dbReference type="VEuPathDB" id="FungiDB:RhiirFUN_022292"/>
<evidence type="ECO:0000313" key="1">
    <source>
        <dbReference type="EMBL" id="PKY41222.1"/>
    </source>
</evidence>
<dbReference type="EMBL" id="LLXI01000138">
    <property type="protein sequence ID" value="PKY41222.1"/>
    <property type="molecule type" value="Genomic_DNA"/>
</dbReference>
<dbReference type="Proteomes" id="UP000234323">
    <property type="component" value="Unassembled WGS sequence"/>
</dbReference>
<reference evidence="1 2" key="1">
    <citation type="submission" date="2015-10" db="EMBL/GenBank/DDBJ databases">
        <title>Genome analyses suggest a sexual origin of heterokaryosis in a supposedly ancient asexual fungus.</title>
        <authorList>
            <person name="Ropars J."/>
            <person name="Sedzielewska K."/>
            <person name="Noel J."/>
            <person name="Charron P."/>
            <person name="Farinelli L."/>
            <person name="Marton T."/>
            <person name="Kruger M."/>
            <person name="Pelin A."/>
            <person name="Brachmann A."/>
            <person name="Corradi N."/>
        </authorList>
    </citation>
    <scope>NUCLEOTIDE SEQUENCE [LARGE SCALE GENOMIC DNA]</scope>
    <source>
        <strain evidence="1 2">A4</strain>
    </source>
</reference>
<dbReference type="AlphaFoldDB" id="A0A2I1G3L0"/>
<name>A0A2I1G3L0_9GLOM</name>
<evidence type="ECO:0000313" key="2">
    <source>
        <dbReference type="Proteomes" id="UP000234323"/>
    </source>
</evidence>
<comment type="caution">
    <text evidence="1">The sequence shown here is derived from an EMBL/GenBank/DDBJ whole genome shotgun (WGS) entry which is preliminary data.</text>
</comment>
<keyword evidence="2" id="KW-1185">Reference proteome</keyword>